<dbReference type="EMBL" id="FNAV01000005">
    <property type="protein sequence ID" value="SDE59223.1"/>
    <property type="molecule type" value="Genomic_DNA"/>
</dbReference>
<evidence type="ECO:0000256" key="2">
    <source>
        <dbReference type="ARBA" id="ARBA00005001"/>
    </source>
</evidence>
<evidence type="ECO:0000256" key="11">
    <source>
        <dbReference type="ARBA" id="ARBA00023136"/>
    </source>
</evidence>
<keyword evidence="7" id="KW-0328">Glycosyltransferase</keyword>
<dbReference type="Pfam" id="PF13632">
    <property type="entry name" value="Glyco_trans_2_3"/>
    <property type="match status" value="1"/>
</dbReference>
<dbReference type="NCBIfam" id="NF003958">
    <property type="entry name" value="PRK05454.2-1"/>
    <property type="match status" value="1"/>
</dbReference>
<keyword evidence="9 12" id="KW-0812">Transmembrane</keyword>
<keyword evidence="5" id="KW-1003">Cell membrane</keyword>
<feature type="transmembrane region" description="Helical" evidence="12">
    <location>
        <begin position="452"/>
        <end position="471"/>
    </location>
</feature>
<feature type="transmembrane region" description="Helical" evidence="12">
    <location>
        <begin position="51"/>
        <end position="72"/>
    </location>
</feature>
<evidence type="ECO:0000256" key="10">
    <source>
        <dbReference type="ARBA" id="ARBA00022989"/>
    </source>
</evidence>
<evidence type="ECO:0000256" key="8">
    <source>
        <dbReference type="ARBA" id="ARBA00022679"/>
    </source>
</evidence>
<proteinExistence type="inferred from homology"/>
<feature type="domain" description="Glycosyltransferase 2-like" evidence="13">
    <location>
        <begin position="189"/>
        <end position="385"/>
    </location>
</feature>
<accession>A0A1G7E6D5</accession>
<evidence type="ECO:0000256" key="12">
    <source>
        <dbReference type="SAM" id="Phobius"/>
    </source>
</evidence>
<dbReference type="InterPro" id="IPR050321">
    <property type="entry name" value="Glycosyltr_2/OpgH_subfam"/>
</dbReference>
<evidence type="ECO:0000256" key="9">
    <source>
        <dbReference type="ARBA" id="ARBA00022692"/>
    </source>
</evidence>
<keyword evidence="10 12" id="KW-1133">Transmembrane helix</keyword>
<dbReference type="NCBIfam" id="NF003959">
    <property type="entry name" value="PRK05454.2-2"/>
    <property type="match status" value="1"/>
</dbReference>
<dbReference type="PANTHER" id="PTHR43867">
    <property type="entry name" value="CELLULOSE SYNTHASE CATALYTIC SUBUNIT A [UDP-FORMING]"/>
    <property type="match status" value="1"/>
</dbReference>
<dbReference type="AlphaFoldDB" id="A0A1G7E6D5"/>
<protein>
    <recommendedName>
        <fullName evidence="4">Glucans biosynthesis glucosyltransferase H</fullName>
    </recommendedName>
</protein>
<dbReference type="NCBIfam" id="NF003962">
    <property type="entry name" value="PRK05454.2-5"/>
    <property type="match status" value="1"/>
</dbReference>
<feature type="transmembrane region" description="Helical" evidence="12">
    <location>
        <begin position="364"/>
        <end position="387"/>
    </location>
</feature>
<evidence type="ECO:0000256" key="4">
    <source>
        <dbReference type="ARBA" id="ARBA00020585"/>
    </source>
</evidence>
<evidence type="ECO:0000313" key="15">
    <source>
        <dbReference type="Proteomes" id="UP000198994"/>
    </source>
</evidence>
<feature type="transmembrane region" description="Helical" evidence="12">
    <location>
        <begin position="528"/>
        <end position="546"/>
    </location>
</feature>
<organism evidence="14 15">
    <name type="scientific">Salipiger thiooxidans</name>
    <dbReference type="NCBI Taxonomy" id="282683"/>
    <lineage>
        <taxon>Bacteria</taxon>
        <taxon>Pseudomonadati</taxon>
        <taxon>Pseudomonadota</taxon>
        <taxon>Alphaproteobacteria</taxon>
        <taxon>Rhodobacterales</taxon>
        <taxon>Roseobacteraceae</taxon>
        <taxon>Salipiger</taxon>
    </lineage>
</organism>
<dbReference type="Gene3D" id="3.90.550.10">
    <property type="entry name" value="Spore Coat Polysaccharide Biosynthesis Protein SpsA, Chain A"/>
    <property type="match status" value="1"/>
</dbReference>
<evidence type="ECO:0000313" key="14">
    <source>
        <dbReference type="EMBL" id="SDE59223.1"/>
    </source>
</evidence>
<keyword evidence="6" id="KW-0997">Cell inner membrane</keyword>
<keyword evidence="11 12" id="KW-0472">Membrane</keyword>
<dbReference type="InterPro" id="IPR001173">
    <property type="entry name" value="Glyco_trans_2-like"/>
</dbReference>
<sequence length="597" mass="64455">MIRQIPAPSPRTRAIRAGAVLLALSLASVAAALVAEAGATNGFDLWDGLRTVLIFVTTGWLAWGAMLALSGLPQPSRARKQVPQLVLPEPRTVVLVPICNEDAVATFTRIEAMHHSANEAGLSLDIAVLSDTQDAANAEREKAAFADLIAATGGAGRIFYRRRTDNRGRKAGNIEEFIRNSGGAYEFAVILDADSLMEGETLREMIAKMQADPQLGLLQTLPRIVSAHSLFGRAMQFAASFHGPIFTRGLERMQGNTGPFWGHNAIVRVRAFAESCALPELSGKPPFGGHILSHDYVEAALLARAGWKVQVDHSIDGSFEEGPENVLSYAKRDRRWCQGNLQHIRLLWAPGLAGWSRFVFLQGILAYVVSLLWASFLLVSIAATVLAPPPDYFPEPYNLFPVFPSDRTKEITALAIGIVGLLILPKLGILFDAIRSGRVHKFGTPGKVFSSLLLEILLSSLLAPVMMMFQVRAVLQVFLGRDGGWPANARGEGLIHVWEAFRASAWIVAVGAVGLAAAYYLSAGLVPWLLPVGVPMIAAPLLIAWSSRPLTHTLFRVPDEDHPSPVVARYRALMAAKLKPTTQGGTSPTQVTADAAA</sequence>
<dbReference type="Proteomes" id="UP000198994">
    <property type="component" value="Unassembled WGS sequence"/>
</dbReference>
<dbReference type="STRING" id="282683.SAMN04488105_105156"/>
<dbReference type="OrthoDB" id="9775281at2"/>
<dbReference type="RefSeq" id="WP_089958085.1">
    <property type="nucleotide sequence ID" value="NZ_FNAV01000005.1"/>
</dbReference>
<reference evidence="15" key="1">
    <citation type="submission" date="2016-10" db="EMBL/GenBank/DDBJ databases">
        <authorList>
            <person name="Varghese N."/>
            <person name="Submissions S."/>
        </authorList>
    </citation>
    <scope>NUCLEOTIDE SEQUENCE [LARGE SCALE GENOMIC DNA]</scope>
    <source>
        <strain evidence="15">DSM 10146</strain>
    </source>
</reference>
<evidence type="ECO:0000256" key="1">
    <source>
        <dbReference type="ARBA" id="ARBA00004429"/>
    </source>
</evidence>
<comment type="pathway">
    <text evidence="2">Glycan metabolism; osmoregulated periplasmic glucan (OPG) biosynthesis.</text>
</comment>
<dbReference type="GO" id="GO:0016758">
    <property type="term" value="F:hexosyltransferase activity"/>
    <property type="evidence" value="ECO:0007669"/>
    <property type="project" value="TreeGrafter"/>
</dbReference>
<gene>
    <name evidence="14" type="ORF">SAMN04488105_105156</name>
</gene>
<evidence type="ECO:0000259" key="13">
    <source>
        <dbReference type="Pfam" id="PF13632"/>
    </source>
</evidence>
<evidence type="ECO:0000256" key="7">
    <source>
        <dbReference type="ARBA" id="ARBA00022676"/>
    </source>
</evidence>
<comment type="similarity">
    <text evidence="3">Belongs to the glycosyltransferase 2 family. OpgH subfamily.</text>
</comment>
<keyword evidence="8 14" id="KW-0808">Transferase</keyword>
<dbReference type="PANTHER" id="PTHR43867:SF5">
    <property type="entry name" value="GLUCANS BIOSYNTHESIS GLUCOSYLTRANSFERASE H"/>
    <property type="match status" value="1"/>
</dbReference>
<evidence type="ECO:0000256" key="3">
    <source>
        <dbReference type="ARBA" id="ARBA00009337"/>
    </source>
</evidence>
<evidence type="ECO:0000256" key="6">
    <source>
        <dbReference type="ARBA" id="ARBA00022519"/>
    </source>
</evidence>
<evidence type="ECO:0000256" key="5">
    <source>
        <dbReference type="ARBA" id="ARBA00022475"/>
    </source>
</evidence>
<name>A0A1G7E6D5_9RHOB</name>
<keyword evidence="15" id="KW-1185">Reference proteome</keyword>
<feature type="transmembrane region" description="Helical" evidence="12">
    <location>
        <begin position="411"/>
        <end position="431"/>
    </location>
</feature>
<feature type="transmembrane region" description="Helical" evidence="12">
    <location>
        <begin position="503"/>
        <end position="521"/>
    </location>
</feature>
<comment type="subcellular location">
    <subcellularLocation>
        <location evidence="1">Cell inner membrane</location>
        <topology evidence="1">Multi-pass membrane protein</topology>
    </subcellularLocation>
</comment>
<dbReference type="SUPFAM" id="SSF53448">
    <property type="entry name" value="Nucleotide-diphospho-sugar transferases"/>
    <property type="match status" value="1"/>
</dbReference>
<dbReference type="GO" id="GO:0005886">
    <property type="term" value="C:plasma membrane"/>
    <property type="evidence" value="ECO:0007669"/>
    <property type="project" value="UniProtKB-SubCell"/>
</dbReference>
<dbReference type="InterPro" id="IPR029044">
    <property type="entry name" value="Nucleotide-diphossugar_trans"/>
</dbReference>